<name>A0A510G6I4_9RICK</name>
<organism evidence="1 2">
    <name type="scientific">Rickettsia asiatica</name>
    <dbReference type="NCBI Taxonomy" id="238800"/>
    <lineage>
        <taxon>Bacteria</taxon>
        <taxon>Pseudomonadati</taxon>
        <taxon>Pseudomonadota</taxon>
        <taxon>Alphaproteobacteria</taxon>
        <taxon>Rickettsiales</taxon>
        <taxon>Rickettsiaceae</taxon>
        <taxon>Rickettsieae</taxon>
        <taxon>Rickettsia</taxon>
        <taxon>spotted fever group</taxon>
    </lineage>
</organism>
<accession>A0A510G6I4</accession>
<proteinExistence type="predicted"/>
<dbReference type="EMBL" id="AP019563">
    <property type="protein sequence ID" value="BBJ31170.1"/>
    <property type="molecule type" value="Genomic_DNA"/>
</dbReference>
<dbReference type="KEGG" id="ras:RAS_02790"/>
<reference evidence="1 2" key="1">
    <citation type="submission" date="2019-04" db="EMBL/GenBank/DDBJ databases">
        <title>Draft genome sequence of Rickettsia asiatica Maytaro1284.</title>
        <authorList>
            <person name="Thu M."/>
            <person name="Qiu Y."/>
            <person name="Nakao R."/>
        </authorList>
    </citation>
    <scope>NUCLEOTIDE SEQUENCE [LARGE SCALE GENOMIC DNA]</scope>
    <source>
        <strain evidence="1 2">Maytaro1284</strain>
    </source>
</reference>
<gene>
    <name evidence="1" type="ORF">RAS_02790</name>
</gene>
<dbReference type="AlphaFoldDB" id="A0A510G6I4"/>
<protein>
    <submittedName>
        <fullName evidence="1">Uncharacterized protein</fullName>
    </submittedName>
</protein>
<evidence type="ECO:0000313" key="2">
    <source>
        <dbReference type="Proteomes" id="UP000321183"/>
    </source>
</evidence>
<dbReference type="Proteomes" id="UP000321183">
    <property type="component" value="Chromosome"/>
</dbReference>
<sequence>MIAKPISLEASIAASMGLCPISLYLKMFSSITIASSTTKTIASIIARSVNILIENPKAYITLTVPINDTGIVTNGIKVILAEARNK</sequence>
<keyword evidence="2" id="KW-1185">Reference proteome</keyword>
<evidence type="ECO:0000313" key="1">
    <source>
        <dbReference type="EMBL" id="BBJ31170.1"/>
    </source>
</evidence>